<feature type="region of interest" description="Disordered" evidence="5">
    <location>
        <begin position="627"/>
        <end position="648"/>
    </location>
</feature>
<keyword evidence="4 6" id="KW-0472">Membrane</keyword>
<name>A0A2K9UW63_LEIAM</name>
<feature type="region of interest" description="Disordered" evidence="5">
    <location>
        <begin position="359"/>
        <end position="380"/>
    </location>
</feature>
<evidence type="ECO:0000256" key="5">
    <source>
        <dbReference type="SAM" id="MobiDB-lite"/>
    </source>
</evidence>
<feature type="transmembrane region" description="Helical" evidence="6">
    <location>
        <begin position="592"/>
        <end position="615"/>
    </location>
</feature>
<evidence type="ECO:0000256" key="2">
    <source>
        <dbReference type="ARBA" id="ARBA00022692"/>
    </source>
</evidence>
<feature type="transmembrane region" description="Helical" evidence="6">
    <location>
        <begin position="409"/>
        <end position="428"/>
    </location>
</feature>
<dbReference type="PANTHER" id="PTHR21576">
    <property type="entry name" value="UNCHARACTERIZED NODULIN-LIKE PROTEIN"/>
    <property type="match status" value="1"/>
</dbReference>
<feature type="transmembrane region" description="Helical" evidence="6">
    <location>
        <begin position="294"/>
        <end position="314"/>
    </location>
</feature>
<feature type="transmembrane region" description="Helical" evidence="6">
    <location>
        <begin position="543"/>
        <end position="564"/>
    </location>
</feature>
<feature type="transmembrane region" description="Helical" evidence="6">
    <location>
        <begin position="262"/>
        <end position="282"/>
    </location>
</feature>
<feature type="transmembrane region" description="Helical" evidence="6">
    <location>
        <begin position="82"/>
        <end position="100"/>
    </location>
</feature>
<proteinExistence type="predicted"/>
<evidence type="ECO:0000313" key="7">
    <source>
        <dbReference type="EMBL" id="AUV47220.1"/>
    </source>
</evidence>
<sequence length="661" mass="73280">MSSQGSALVNRLKKLGSHIFSQTREVQQRKEKGLHPVSELRRLHLFVCCFFCSMCASLTYAFDLFTTEFRTQFKLTSSDLTIVSTVGLVFCYFTIPYTFIFQPFGPFSIFWLCTAATAIGGVGLAGVFRGHITGNTATITIFYAFLNTASGLIDMSYVSTLVEVFPRNRGPIVCLAKVMTGLGSSVFAAMSSTFFEGSIDGFIYFITSFVIVVCIWASFVIVLPPYIVNWWRRQGKTPEQIATLKSTVTYYERKFVPMPRMIMGYAVVLVLLVFFTTEAPVLAYVPSVSRSSRIVVGVMTVVLTCSIFVMLLPFPALGGMNEMESELERSGDSEEAARTKDVDEDARLVQLDDFGQEVRTSNEGSGEVLQPFRNGTGASSQSEDVINRYAHQDPRYEGTVKDYLLNIDVWLIMLLFIFYGCMGVIVLYNSSTISIALTGHKRTGQLSALYTAFLGVGSSVGRIAFGLFEAYVQHQDPDNRKVLVSMALPISPAMAFLAGLFLLFLPGKAVLLPFILVYMEEGMFAGINALIFPCMFESNHNFLYNLSFFVQMCSIISFNLGMFGRTIEKEQRRLHIPIDLECNVKSCVRTPIIVSTVLAFFGIIVALAIHFRYAAFVKRTRERLRASGAEGSEPTAGTAPMKAAKPFATEDANVKGLVLEQ</sequence>
<feature type="transmembrane region" description="Helical" evidence="6">
    <location>
        <begin position="448"/>
        <end position="470"/>
    </location>
</feature>
<dbReference type="InterPro" id="IPR036259">
    <property type="entry name" value="MFS_trans_sf"/>
</dbReference>
<feature type="transmembrane region" description="Helical" evidence="6">
    <location>
        <begin position="201"/>
        <end position="228"/>
    </location>
</feature>
<evidence type="ECO:0000256" key="3">
    <source>
        <dbReference type="ARBA" id="ARBA00022989"/>
    </source>
</evidence>
<dbReference type="EMBL" id="KY643495">
    <property type="protein sequence ID" value="AUV47220.1"/>
    <property type="molecule type" value="Genomic_DNA"/>
</dbReference>
<feature type="transmembrane region" description="Helical" evidence="6">
    <location>
        <begin position="43"/>
        <end position="62"/>
    </location>
</feature>
<keyword evidence="2 6" id="KW-0812">Transmembrane</keyword>
<feature type="transmembrane region" description="Helical" evidence="6">
    <location>
        <begin position="140"/>
        <end position="162"/>
    </location>
</feature>
<dbReference type="PANTHER" id="PTHR21576:SF157">
    <property type="entry name" value="NODULIN-LIKE DOMAIN-CONTAINING PROTEIN"/>
    <property type="match status" value="1"/>
</dbReference>
<dbReference type="VEuPathDB" id="TriTrypDB:LAMA_000414700"/>
<gene>
    <name evidence="7" type="primary">LIR1</name>
</gene>
<dbReference type="GO" id="GO:0016020">
    <property type="term" value="C:membrane"/>
    <property type="evidence" value="ECO:0007669"/>
    <property type="project" value="UniProtKB-SubCell"/>
</dbReference>
<accession>A0A2K9UW63</accession>
<feature type="transmembrane region" description="Helical" evidence="6">
    <location>
        <begin position="510"/>
        <end position="531"/>
    </location>
</feature>
<protein>
    <submittedName>
        <fullName evidence="7">MFS iron transporter</fullName>
    </submittedName>
</protein>
<dbReference type="Gene3D" id="1.20.1250.20">
    <property type="entry name" value="MFS general substrate transporter like domains"/>
    <property type="match status" value="1"/>
</dbReference>
<comment type="subcellular location">
    <subcellularLocation>
        <location evidence="1">Membrane</location>
        <topology evidence="1">Multi-pass membrane protein</topology>
    </subcellularLocation>
</comment>
<evidence type="ECO:0000256" key="6">
    <source>
        <dbReference type="SAM" id="Phobius"/>
    </source>
</evidence>
<feature type="transmembrane region" description="Helical" evidence="6">
    <location>
        <begin position="174"/>
        <end position="195"/>
    </location>
</feature>
<keyword evidence="3 6" id="KW-1133">Transmembrane helix</keyword>
<evidence type="ECO:0000256" key="1">
    <source>
        <dbReference type="ARBA" id="ARBA00004141"/>
    </source>
</evidence>
<dbReference type="AlphaFoldDB" id="A0A2K9UW63"/>
<reference evidence="7" key="1">
    <citation type="submission" date="2017-02" db="EMBL/GenBank/DDBJ databases">
        <title>An MFS-type plasma membrane transporter promotes Leishmania virulence by protecting the parasites from iron toxicity.</title>
        <authorList>
            <person name="Laranjeira-Silva M.F."/>
            <person name="Wang W."/>
            <person name="Samuel T.K."/>
            <person name="Maeda F.Y."/>
            <person name="Michailowsky V."/>
            <person name="Hamza I."/>
            <person name="Liu Z."/>
            <person name="Andrews N.W."/>
        </authorList>
    </citation>
    <scope>NUCLEOTIDE SEQUENCE</scope>
</reference>
<dbReference type="VEuPathDB" id="TriTrypDB:LAMAPH8_000429500"/>
<feature type="transmembrane region" description="Helical" evidence="6">
    <location>
        <begin position="107"/>
        <end position="128"/>
    </location>
</feature>
<feature type="transmembrane region" description="Helical" evidence="6">
    <location>
        <begin position="482"/>
        <end position="504"/>
    </location>
</feature>
<dbReference type="SUPFAM" id="SSF103473">
    <property type="entry name" value="MFS general substrate transporter"/>
    <property type="match status" value="1"/>
</dbReference>
<organism evidence="7">
    <name type="scientific">Leishmania amazonensis</name>
    <dbReference type="NCBI Taxonomy" id="5659"/>
    <lineage>
        <taxon>Eukaryota</taxon>
        <taxon>Discoba</taxon>
        <taxon>Euglenozoa</taxon>
        <taxon>Kinetoplastea</taxon>
        <taxon>Metakinetoplastina</taxon>
        <taxon>Trypanosomatida</taxon>
        <taxon>Trypanosomatidae</taxon>
        <taxon>Leishmaniinae</taxon>
        <taxon>Leishmania</taxon>
    </lineage>
</organism>
<evidence type="ECO:0000256" key="4">
    <source>
        <dbReference type="ARBA" id="ARBA00023136"/>
    </source>
</evidence>